<keyword evidence="4" id="KW-0732">Signal</keyword>
<accession>A0A4R4YB58</accession>
<evidence type="ECO:0000256" key="1">
    <source>
        <dbReference type="ARBA" id="ARBA00006249"/>
    </source>
</evidence>
<dbReference type="GO" id="GO:0052689">
    <property type="term" value="F:carboxylic ester hydrolase activity"/>
    <property type="evidence" value="ECO:0007669"/>
    <property type="project" value="UniProtKB-KW"/>
</dbReference>
<evidence type="ECO:0000256" key="4">
    <source>
        <dbReference type="ARBA" id="ARBA00022729"/>
    </source>
</evidence>
<keyword evidence="7" id="KW-1015">Disulfide bond</keyword>
<comment type="similarity">
    <text evidence="1">Belongs to the tannase family.</text>
</comment>
<dbReference type="Proteomes" id="UP000295302">
    <property type="component" value="Unassembled WGS sequence"/>
</dbReference>
<organism evidence="8 9">
    <name type="scientific">Nonomuraea terrae</name>
    <dbReference type="NCBI Taxonomy" id="2530383"/>
    <lineage>
        <taxon>Bacteria</taxon>
        <taxon>Bacillati</taxon>
        <taxon>Actinomycetota</taxon>
        <taxon>Actinomycetes</taxon>
        <taxon>Streptosporangiales</taxon>
        <taxon>Streptosporangiaceae</taxon>
        <taxon>Nonomuraea</taxon>
    </lineage>
</organism>
<dbReference type="InterPro" id="IPR029058">
    <property type="entry name" value="AB_hydrolase_fold"/>
</dbReference>
<evidence type="ECO:0000256" key="6">
    <source>
        <dbReference type="ARBA" id="ARBA00022837"/>
    </source>
</evidence>
<dbReference type="GO" id="GO:0046872">
    <property type="term" value="F:metal ion binding"/>
    <property type="evidence" value="ECO:0007669"/>
    <property type="project" value="UniProtKB-KW"/>
</dbReference>
<dbReference type="PANTHER" id="PTHR33938">
    <property type="entry name" value="FERULOYL ESTERASE B-RELATED"/>
    <property type="match status" value="1"/>
</dbReference>
<dbReference type="SUPFAM" id="SSF53474">
    <property type="entry name" value="alpha/beta-Hydrolases"/>
    <property type="match status" value="1"/>
</dbReference>
<sequence>MVDASGRVRTGWSGYWGDTERARANFWRHWVFGDPDWDWRDFDYHRDLRLAQKKLGPIIDATDPDLRPFRRSGGKLIMYAGWADPVVAAYDTIGHYRQVVRATSGGRADQTGDFARLFLVPGMTHCGGGPGPNAFDKLTPIVRWVERGIAMYFVATKYVDDDPAGGVAMTRPLVPFAGQRLRAGAVSFRVPLSGG</sequence>
<proteinExistence type="inferred from homology"/>
<evidence type="ECO:0000256" key="5">
    <source>
        <dbReference type="ARBA" id="ARBA00022801"/>
    </source>
</evidence>
<evidence type="ECO:0000256" key="7">
    <source>
        <dbReference type="ARBA" id="ARBA00023157"/>
    </source>
</evidence>
<evidence type="ECO:0000313" key="9">
    <source>
        <dbReference type="Proteomes" id="UP000295302"/>
    </source>
</evidence>
<dbReference type="Pfam" id="PF07519">
    <property type="entry name" value="Tannase"/>
    <property type="match status" value="1"/>
</dbReference>
<dbReference type="OrthoDB" id="176867at2"/>
<dbReference type="AlphaFoldDB" id="A0A4R4YB58"/>
<keyword evidence="5 8" id="KW-0378">Hydrolase</keyword>
<comment type="caution">
    <text evidence="8">The sequence shown here is derived from an EMBL/GenBank/DDBJ whole genome shotgun (WGS) entry which is preliminary data.</text>
</comment>
<keyword evidence="6" id="KW-0106">Calcium</keyword>
<gene>
    <name evidence="8" type="ORF">E1286_32280</name>
</gene>
<name>A0A4R4YB58_9ACTN</name>
<dbReference type="InterPro" id="IPR011118">
    <property type="entry name" value="Tannase/feruloyl_esterase"/>
</dbReference>
<protein>
    <submittedName>
        <fullName evidence="8">Tannase/feruloyl esterase family alpha/beta hydrolase</fullName>
    </submittedName>
</protein>
<evidence type="ECO:0000256" key="3">
    <source>
        <dbReference type="ARBA" id="ARBA00022723"/>
    </source>
</evidence>
<evidence type="ECO:0000256" key="2">
    <source>
        <dbReference type="ARBA" id="ARBA00022487"/>
    </source>
</evidence>
<dbReference type="PANTHER" id="PTHR33938:SF15">
    <property type="entry name" value="FERULOYL ESTERASE B-RELATED"/>
    <property type="match status" value="1"/>
</dbReference>
<keyword evidence="9" id="KW-1185">Reference proteome</keyword>
<keyword evidence="3" id="KW-0479">Metal-binding</keyword>
<dbReference type="RefSeq" id="WP_132618484.1">
    <property type="nucleotide sequence ID" value="NZ_SMKQ01000139.1"/>
</dbReference>
<evidence type="ECO:0000313" key="8">
    <source>
        <dbReference type="EMBL" id="TDD41676.1"/>
    </source>
</evidence>
<keyword evidence="2" id="KW-0719">Serine esterase</keyword>
<reference evidence="8 9" key="1">
    <citation type="submission" date="2019-03" db="EMBL/GenBank/DDBJ databases">
        <title>Draft genome sequences of novel Actinobacteria.</title>
        <authorList>
            <person name="Sahin N."/>
            <person name="Ay H."/>
            <person name="Saygin H."/>
        </authorList>
    </citation>
    <scope>NUCLEOTIDE SEQUENCE [LARGE SCALE GENOMIC DNA]</scope>
    <source>
        <strain evidence="8 9">CH32</strain>
    </source>
</reference>
<dbReference type="EMBL" id="SMKQ01000139">
    <property type="protein sequence ID" value="TDD41676.1"/>
    <property type="molecule type" value="Genomic_DNA"/>
</dbReference>